<dbReference type="InterPro" id="IPR002187">
    <property type="entry name" value="N-reg_PII"/>
</dbReference>
<evidence type="ECO:0000313" key="2">
    <source>
        <dbReference type="Proteomes" id="UP000183994"/>
    </source>
</evidence>
<dbReference type="RefSeq" id="WP_073478411.1">
    <property type="nucleotide sequence ID" value="NZ_FQZU01000040.1"/>
</dbReference>
<dbReference type="InterPro" id="IPR011322">
    <property type="entry name" value="N-reg_PII-like_a/b"/>
</dbReference>
<organism evidence="1 2">
    <name type="scientific">Desulfatibacillum alkenivorans DSM 16219</name>
    <dbReference type="NCBI Taxonomy" id="1121393"/>
    <lineage>
        <taxon>Bacteria</taxon>
        <taxon>Pseudomonadati</taxon>
        <taxon>Thermodesulfobacteriota</taxon>
        <taxon>Desulfobacteria</taxon>
        <taxon>Desulfobacterales</taxon>
        <taxon>Desulfatibacillaceae</taxon>
        <taxon>Desulfatibacillum</taxon>
    </lineage>
</organism>
<proteinExistence type="predicted"/>
<dbReference type="SUPFAM" id="SSF54913">
    <property type="entry name" value="GlnB-like"/>
    <property type="match status" value="1"/>
</dbReference>
<dbReference type="OrthoDB" id="9802729at2"/>
<dbReference type="GO" id="GO:0030234">
    <property type="term" value="F:enzyme regulator activity"/>
    <property type="evidence" value="ECO:0007669"/>
    <property type="project" value="InterPro"/>
</dbReference>
<dbReference type="GO" id="GO:0005524">
    <property type="term" value="F:ATP binding"/>
    <property type="evidence" value="ECO:0007669"/>
    <property type="project" value="TreeGrafter"/>
</dbReference>
<dbReference type="InterPro" id="IPR015867">
    <property type="entry name" value="N-reg_PII/ATP_PRibTrfase_C"/>
</dbReference>
<gene>
    <name evidence="1" type="ORF">SAMN02745216_04411</name>
</gene>
<dbReference type="GO" id="GO:0005829">
    <property type="term" value="C:cytosol"/>
    <property type="evidence" value="ECO:0007669"/>
    <property type="project" value="TreeGrafter"/>
</dbReference>
<protein>
    <submittedName>
        <fullName evidence="1">Nitrogen regulatory protein P-II family</fullName>
    </submittedName>
</protein>
<keyword evidence="2" id="KW-1185">Reference proteome</keyword>
<dbReference type="GO" id="GO:0006808">
    <property type="term" value="P:regulation of nitrogen utilization"/>
    <property type="evidence" value="ECO:0007669"/>
    <property type="project" value="InterPro"/>
</dbReference>
<dbReference type="PROSITE" id="PS51343">
    <property type="entry name" value="PII_GLNB_DOM"/>
    <property type="match status" value="1"/>
</dbReference>
<evidence type="ECO:0000313" key="1">
    <source>
        <dbReference type="EMBL" id="SHK98108.1"/>
    </source>
</evidence>
<dbReference type="AlphaFoldDB" id="A0A1M6WWN0"/>
<dbReference type="STRING" id="1121393.SAMN02745216_04411"/>
<name>A0A1M6WWN0_9BACT</name>
<dbReference type="Proteomes" id="UP000183994">
    <property type="component" value="Unassembled WGS sequence"/>
</dbReference>
<dbReference type="Gene3D" id="3.30.70.120">
    <property type="match status" value="1"/>
</dbReference>
<dbReference type="PANTHER" id="PTHR30115:SF11">
    <property type="entry name" value="NITROGEN REGULATORY PROTEIN P-II HOMOLOG"/>
    <property type="match status" value="1"/>
</dbReference>
<dbReference type="Pfam" id="PF00543">
    <property type="entry name" value="P-II"/>
    <property type="match status" value="1"/>
</dbReference>
<dbReference type="PRINTS" id="PR00340">
    <property type="entry name" value="PIIGLNB"/>
</dbReference>
<sequence length="126" mass="13617">MKELIAIVRMNMMNRTKKALADIGLGSMSARDALGRGKGIVDLNLLQGAELGYEEAISQLGQSQRLIPKRAIIMVVNDELVDKAVKTIIKVNQTGKSGDGMIFVMPCAEAVRVRTGEEGEDTLDEG</sequence>
<dbReference type="PANTHER" id="PTHR30115">
    <property type="entry name" value="NITROGEN REGULATORY PROTEIN P-II"/>
    <property type="match status" value="1"/>
</dbReference>
<dbReference type="EMBL" id="FQZU01000040">
    <property type="protein sequence ID" value="SHK98108.1"/>
    <property type="molecule type" value="Genomic_DNA"/>
</dbReference>
<accession>A0A1M6WWN0</accession>
<dbReference type="SMART" id="SM00938">
    <property type="entry name" value="P-II"/>
    <property type="match status" value="1"/>
</dbReference>
<reference evidence="2" key="1">
    <citation type="submission" date="2016-11" db="EMBL/GenBank/DDBJ databases">
        <authorList>
            <person name="Varghese N."/>
            <person name="Submissions S."/>
        </authorList>
    </citation>
    <scope>NUCLEOTIDE SEQUENCE [LARGE SCALE GENOMIC DNA]</scope>
    <source>
        <strain evidence="2">DSM 16219</strain>
    </source>
</reference>